<dbReference type="InterPro" id="IPR011918">
    <property type="entry name" value="ABC_MsbA_ATP-bd"/>
</dbReference>
<comment type="caution">
    <text evidence="11">The sequence shown here is derived from an EMBL/GenBank/DDBJ whole genome shotgun (WGS) entry which is preliminary data.</text>
</comment>
<dbReference type="InterPro" id="IPR017871">
    <property type="entry name" value="ABC_transporter-like_CS"/>
</dbReference>
<evidence type="ECO:0000256" key="3">
    <source>
        <dbReference type="ARBA" id="ARBA00022692"/>
    </source>
</evidence>
<dbReference type="PROSITE" id="PS00211">
    <property type="entry name" value="ABC_TRANSPORTER_1"/>
    <property type="match status" value="1"/>
</dbReference>
<comment type="similarity">
    <text evidence="2">Belongs to the ABC transporter superfamily.</text>
</comment>
<feature type="transmembrane region" description="Helical" evidence="8">
    <location>
        <begin position="70"/>
        <end position="90"/>
    </location>
</feature>
<dbReference type="EMBL" id="FOSK01000006">
    <property type="protein sequence ID" value="SFK56271.1"/>
    <property type="molecule type" value="Genomic_DNA"/>
</dbReference>
<evidence type="ECO:0000256" key="7">
    <source>
        <dbReference type="ARBA" id="ARBA00023136"/>
    </source>
</evidence>
<keyword evidence="7 8" id="KW-0472">Membrane</keyword>
<dbReference type="InterPro" id="IPR039421">
    <property type="entry name" value="Type_1_exporter"/>
</dbReference>
<keyword evidence="4" id="KW-0547">Nucleotide-binding</keyword>
<dbReference type="Proteomes" id="UP000199598">
    <property type="component" value="Unassembled WGS sequence"/>
</dbReference>
<name>A0A1I4AK08_9HYPH</name>
<dbReference type="InterPro" id="IPR011527">
    <property type="entry name" value="ABC1_TM_dom"/>
</dbReference>
<keyword evidence="6 8" id="KW-1133">Transmembrane helix</keyword>
<gene>
    <name evidence="11" type="ORF">SAMN04488518_106231</name>
</gene>
<dbReference type="RefSeq" id="WP_208860341.1">
    <property type="nucleotide sequence ID" value="NZ_FOSK01000006.1"/>
</dbReference>
<feature type="transmembrane region" description="Helical" evidence="8">
    <location>
        <begin position="170"/>
        <end position="188"/>
    </location>
</feature>
<dbReference type="Pfam" id="PF00664">
    <property type="entry name" value="ABC_membrane"/>
    <property type="match status" value="1"/>
</dbReference>
<evidence type="ECO:0000256" key="5">
    <source>
        <dbReference type="ARBA" id="ARBA00022840"/>
    </source>
</evidence>
<dbReference type="Gene3D" id="3.40.50.300">
    <property type="entry name" value="P-loop containing nucleotide triphosphate hydrolases"/>
    <property type="match status" value="1"/>
</dbReference>
<dbReference type="InterPro" id="IPR003593">
    <property type="entry name" value="AAA+_ATPase"/>
</dbReference>
<dbReference type="InterPro" id="IPR027417">
    <property type="entry name" value="P-loop_NTPase"/>
</dbReference>
<feature type="transmembrane region" description="Helical" evidence="8">
    <location>
        <begin position="253"/>
        <end position="274"/>
    </location>
</feature>
<comment type="subcellular location">
    <subcellularLocation>
        <location evidence="1">Cell membrane</location>
        <topology evidence="1">Multi-pass membrane protein</topology>
    </subcellularLocation>
</comment>
<evidence type="ECO:0000256" key="8">
    <source>
        <dbReference type="SAM" id="Phobius"/>
    </source>
</evidence>
<feature type="domain" description="ABC transmembrane type-1" evidence="10">
    <location>
        <begin position="31"/>
        <end position="313"/>
    </location>
</feature>
<dbReference type="InterPro" id="IPR036640">
    <property type="entry name" value="ABC1_TM_sf"/>
</dbReference>
<dbReference type="CDD" id="cd18575">
    <property type="entry name" value="ABC_6TM_bac_exporter_ABCB8_10_like"/>
    <property type="match status" value="1"/>
</dbReference>
<organism evidence="11 12">
    <name type="scientific">Pseudovibrio ascidiaceicola</name>
    <dbReference type="NCBI Taxonomy" id="285279"/>
    <lineage>
        <taxon>Bacteria</taxon>
        <taxon>Pseudomonadati</taxon>
        <taxon>Pseudomonadota</taxon>
        <taxon>Alphaproteobacteria</taxon>
        <taxon>Hyphomicrobiales</taxon>
        <taxon>Stappiaceae</taxon>
        <taxon>Pseudovibrio</taxon>
    </lineage>
</organism>
<dbReference type="InterPro" id="IPR003439">
    <property type="entry name" value="ABC_transporter-like_ATP-bd"/>
</dbReference>
<reference evidence="11 12" key="1">
    <citation type="submission" date="2016-10" db="EMBL/GenBank/DDBJ databases">
        <authorList>
            <person name="Varghese N."/>
            <person name="Submissions S."/>
        </authorList>
    </citation>
    <scope>NUCLEOTIDE SEQUENCE [LARGE SCALE GENOMIC DNA]</scope>
    <source>
        <strain evidence="11 12">DSM 16392</strain>
    </source>
</reference>
<dbReference type="PROSITE" id="PS50893">
    <property type="entry name" value="ABC_TRANSPORTER_2"/>
    <property type="match status" value="1"/>
</dbReference>
<dbReference type="CDD" id="cd03249">
    <property type="entry name" value="ABC_MTABC3_MDL1_MDL2"/>
    <property type="match status" value="1"/>
</dbReference>
<dbReference type="PANTHER" id="PTHR43394:SF1">
    <property type="entry name" value="ATP-BINDING CASSETTE SUB-FAMILY B MEMBER 10, MITOCHONDRIAL"/>
    <property type="match status" value="1"/>
</dbReference>
<sequence>MSQRDSNNREKTLRPLATLFPYLLRHKARLVLATFALLAAAGLTLVLPIAVRYMVDYGFTGDNPNLIDDYFIVIIFVIALLALTSSLRYYMVMMIGERVVADLRSDVFRHLTYLSPSFYDKTKSGEIISRLTADTTLIQSAFGASASIALRHLLMFAGSTTLMVITSPRLSLFVLLAIPLIVLPLLGFGRAVRNRTSHAQSTLANAIAYATEALGSIRTLQAFTNEKSVSDRFAGDIETTYEVALIATRARSFLIATIILIIASSIVAVLWVGALDVIDGRMSGGQLTQFLIYSIIAAGAMSELSQVWGELAKAAGAADRITGLLHAPSEINAPTNPVELPSPAIGELEFDDVDFHYPTAKEAGVLEGLNLSVKKGETVAIVGPSGAGKSTLFQLLMRYYDPVAGKVTLDGIELNSADPRDLREHIALVPQDTAIFGSSIAENIAFGKEIASREQIIEAAKFALADEFINNMKDGYDTLIGERGVTLSGGQRQRIAIARAILKDAPVLLLDEATSALDAESETIVQKALDKLMEGRTTLIIAHRLATVLKADRIVVMDGGKIVEEGTHDTLVAQNGLYAKLARMQFEIGAEALNSQEKAS</sequence>
<feature type="domain" description="ABC transporter" evidence="9">
    <location>
        <begin position="348"/>
        <end position="584"/>
    </location>
</feature>
<dbReference type="Gene3D" id="1.20.1560.10">
    <property type="entry name" value="ABC transporter type 1, transmembrane domain"/>
    <property type="match status" value="1"/>
</dbReference>
<keyword evidence="3 8" id="KW-0812">Transmembrane</keyword>
<feature type="transmembrane region" description="Helical" evidence="8">
    <location>
        <begin position="30"/>
        <end position="50"/>
    </location>
</feature>
<dbReference type="PANTHER" id="PTHR43394">
    <property type="entry name" value="ATP-DEPENDENT PERMEASE MDL1, MITOCHONDRIAL"/>
    <property type="match status" value="1"/>
</dbReference>
<evidence type="ECO:0000313" key="12">
    <source>
        <dbReference type="Proteomes" id="UP000199598"/>
    </source>
</evidence>
<dbReference type="SUPFAM" id="SSF90123">
    <property type="entry name" value="ABC transporter transmembrane region"/>
    <property type="match status" value="1"/>
</dbReference>
<dbReference type="PROSITE" id="PS50929">
    <property type="entry name" value="ABC_TM1F"/>
    <property type="match status" value="1"/>
</dbReference>
<keyword evidence="5 11" id="KW-0067">ATP-binding</keyword>
<evidence type="ECO:0000256" key="1">
    <source>
        <dbReference type="ARBA" id="ARBA00004651"/>
    </source>
</evidence>
<evidence type="ECO:0000259" key="9">
    <source>
        <dbReference type="PROSITE" id="PS50893"/>
    </source>
</evidence>
<dbReference type="Pfam" id="PF00005">
    <property type="entry name" value="ABC_tran"/>
    <property type="match status" value="1"/>
</dbReference>
<dbReference type="GO" id="GO:0005524">
    <property type="term" value="F:ATP binding"/>
    <property type="evidence" value="ECO:0007669"/>
    <property type="project" value="UniProtKB-KW"/>
</dbReference>
<evidence type="ECO:0000313" key="11">
    <source>
        <dbReference type="EMBL" id="SFK56271.1"/>
    </source>
</evidence>
<protein>
    <submittedName>
        <fullName evidence="11">ATP-binding cassette, subfamily B</fullName>
    </submittedName>
</protein>
<dbReference type="NCBIfam" id="TIGR02204">
    <property type="entry name" value="MsbA_rel"/>
    <property type="match status" value="1"/>
</dbReference>
<accession>A0A1I4AK08</accession>
<keyword evidence="12" id="KW-1185">Reference proteome</keyword>
<evidence type="ECO:0000256" key="4">
    <source>
        <dbReference type="ARBA" id="ARBA00022741"/>
    </source>
</evidence>
<evidence type="ECO:0000259" key="10">
    <source>
        <dbReference type="PROSITE" id="PS50929"/>
    </source>
</evidence>
<dbReference type="SMART" id="SM00382">
    <property type="entry name" value="AAA"/>
    <property type="match status" value="1"/>
</dbReference>
<evidence type="ECO:0000256" key="6">
    <source>
        <dbReference type="ARBA" id="ARBA00022989"/>
    </source>
</evidence>
<evidence type="ECO:0000256" key="2">
    <source>
        <dbReference type="ARBA" id="ARBA00005417"/>
    </source>
</evidence>
<dbReference type="SUPFAM" id="SSF52540">
    <property type="entry name" value="P-loop containing nucleoside triphosphate hydrolases"/>
    <property type="match status" value="1"/>
</dbReference>
<proteinExistence type="inferred from homology"/>